<keyword evidence="3" id="KW-0813">Transport</keyword>
<comment type="similarity">
    <text evidence="2">Belongs to the major facilitator superfamily. Folate-biopterin transporter (TC 2.A.71) family.</text>
</comment>
<gene>
    <name evidence="9" type="ORF">Poli38472_005422</name>
</gene>
<feature type="transmembrane region" description="Helical" evidence="8">
    <location>
        <begin position="226"/>
        <end position="245"/>
    </location>
</feature>
<feature type="transmembrane region" description="Helical" evidence="8">
    <location>
        <begin position="147"/>
        <end position="166"/>
    </location>
</feature>
<dbReference type="Proteomes" id="UP000794436">
    <property type="component" value="Unassembled WGS sequence"/>
</dbReference>
<evidence type="ECO:0000256" key="7">
    <source>
        <dbReference type="SAM" id="MobiDB-lite"/>
    </source>
</evidence>
<keyword evidence="4 8" id="KW-0812">Transmembrane</keyword>
<dbReference type="SUPFAM" id="SSF103473">
    <property type="entry name" value="MFS general substrate transporter"/>
    <property type="match status" value="1"/>
</dbReference>
<comment type="subcellular location">
    <subcellularLocation>
        <location evidence="1">Membrane</location>
        <topology evidence="1">Multi-pass membrane protein</topology>
    </subcellularLocation>
</comment>
<protein>
    <submittedName>
        <fullName evidence="9">Uncharacterized protein</fullName>
    </submittedName>
</protein>
<evidence type="ECO:0000256" key="5">
    <source>
        <dbReference type="ARBA" id="ARBA00022989"/>
    </source>
</evidence>
<dbReference type="InterPro" id="IPR039309">
    <property type="entry name" value="BT1"/>
</dbReference>
<dbReference type="Gene3D" id="1.20.1250.20">
    <property type="entry name" value="MFS general substrate transporter like domains"/>
    <property type="match status" value="1"/>
</dbReference>
<feature type="transmembrane region" description="Helical" evidence="8">
    <location>
        <begin position="341"/>
        <end position="362"/>
    </location>
</feature>
<feature type="region of interest" description="Disordered" evidence="7">
    <location>
        <begin position="1"/>
        <end position="22"/>
    </location>
</feature>
<dbReference type="PANTHER" id="PTHR31585:SF5">
    <property type="entry name" value="RNA-BINDING S4 DOMAIN-CONTAINING PROTEIN"/>
    <property type="match status" value="1"/>
</dbReference>
<dbReference type="InterPro" id="IPR036259">
    <property type="entry name" value="MFS_trans_sf"/>
</dbReference>
<feature type="transmembrane region" description="Helical" evidence="8">
    <location>
        <begin position="88"/>
        <end position="109"/>
    </location>
</feature>
<dbReference type="OrthoDB" id="754047at2759"/>
<evidence type="ECO:0000256" key="1">
    <source>
        <dbReference type="ARBA" id="ARBA00004141"/>
    </source>
</evidence>
<evidence type="ECO:0000256" key="2">
    <source>
        <dbReference type="ARBA" id="ARBA00007015"/>
    </source>
</evidence>
<proteinExistence type="inferred from homology"/>
<dbReference type="GO" id="GO:0016020">
    <property type="term" value="C:membrane"/>
    <property type="evidence" value="ECO:0007669"/>
    <property type="project" value="UniProtKB-SubCell"/>
</dbReference>
<evidence type="ECO:0000313" key="10">
    <source>
        <dbReference type="Proteomes" id="UP000794436"/>
    </source>
</evidence>
<feature type="transmembrane region" description="Helical" evidence="8">
    <location>
        <begin position="494"/>
        <end position="515"/>
    </location>
</feature>
<keyword evidence="6 8" id="KW-0472">Membrane</keyword>
<name>A0A8K1FJ66_PYTOL</name>
<feature type="transmembrane region" description="Helical" evidence="8">
    <location>
        <begin position="307"/>
        <end position="329"/>
    </location>
</feature>
<accession>A0A8K1FJ66</accession>
<evidence type="ECO:0000313" key="9">
    <source>
        <dbReference type="EMBL" id="TMW62804.1"/>
    </source>
</evidence>
<evidence type="ECO:0000256" key="4">
    <source>
        <dbReference type="ARBA" id="ARBA00022692"/>
    </source>
</evidence>
<feature type="transmembrane region" description="Helical" evidence="8">
    <location>
        <begin position="452"/>
        <end position="473"/>
    </location>
</feature>
<feature type="transmembrane region" description="Helical" evidence="8">
    <location>
        <begin position="121"/>
        <end position="140"/>
    </location>
</feature>
<keyword evidence="5 8" id="KW-1133">Transmembrane helix</keyword>
<dbReference type="AlphaFoldDB" id="A0A8K1FJ66"/>
<evidence type="ECO:0000256" key="8">
    <source>
        <dbReference type="SAM" id="Phobius"/>
    </source>
</evidence>
<dbReference type="Pfam" id="PF03092">
    <property type="entry name" value="BT1"/>
    <property type="match status" value="1"/>
</dbReference>
<evidence type="ECO:0000256" key="6">
    <source>
        <dbReference type="ARBA" id="ARBA00023136"/>
    </source>
</evidence>
<feature type="transmembrane region" description="Helical" evidence="8">
    <location>
        <begin position="276"/>
        <end position="295"/>
    </location>
</feature>
<evidence type="ECO:0000256" key="3">
    <source>
        <dbReference type="ARBA" id="ARBA00022448"/>
    </source>
</evidence>
<comment type="caution">
    <text evidence="9">The sequence shown here is derived from an EMBL/GenBank/DDBJ whole genome shotgun (WGS) entry which is preliminary data.</text>
</comment>
<feature type="transmembrane region" description="Helical" evidence="8">
    <location>
        <begin position="56"/>
        <end position="76"/>
    </location>
</feature>
<keyword evidence="10" id="KW-1185">Reference proteome</keyword>
<dbReference type="EMBL" id="SPLM01000073">
    <property type="protein sequence ID" value="TMW62804.1"/>
    <property type="molecule type" value="Genomic_DNA"/>
</dbReference>
<organism evidence="9 10">
    <name type="scientific">Pythium oligandrum</name>
    <name type="common">Mycoparasitic fungus</name>
    <dbReference type="NCBI Taxonomy" id="41045"/>
    <lineage>
        <taxon>Eukaryota</taxon>
        <taxon>Sar</taxon>
        <taxon>Stramenopiles</taxon>
        <taxon>Oomycota</taxon>
        <taxon>Peronosporomycetes</taxon>
        <taxon>Pythiales</taxon>
        <taxon>Pythiaceae</taxon>
        <taxon>Pythium</taxon>
    </lineage>
</organism>
<sequence>MDDHSTLMASSRSPRSDDAHDDGATACPYVVLHDAATDQKVRPLSASTSLWTPSTLAIPVTYLCVGFLLSFPRAYIEFFPRTRNASDAQLSTVLVVRSLPWSIKVLFGILPDNFPIKELRFKPYILLGYALSSVFHWLLARAGESELTVVSFTMLLLGAMVGIVLADVMSDALVASRVLRKEEAYPGHTQSTVYVCRGFSEMLGYWCGAFLSNRAEWAFGLTMSEVFLLLAVLPLVTVVPCIYLLEEPHVTHVATWSQQREQLWLMLQRRATWQPLCFLALFNAFLLHNSAWGNYLSVAYRFNAFEYGAMSAISASVTLLALLLYRACIHPNSTSQPSWHHVYFITGILISLFSILNILLVFKINDAMGIPAFWFAVGDSAVISFAKGFQQLPLAIMLVSACPENQEGIAYALLSSITNLAHAFAHTISNMLLRIWPVELVDLRRGDYSGVWKLTVLTSVIALAPLFWTKTLLPRGKAEQDAMRNELSVKGARVVLALYVFGFFWVLALSVLAIVEPCNVFVGGHGCPPT</sequence>
<reference evidence="9" key="1">
    <citation type="submission" date="2019-03" db="EMBL/GenBank/DDBJ databases">
        <title>Long read genome sequence of the mycoparasitic Pythium oligandrum ATCC 38472 isolated from sugarbeet rhizosphere.</title>
        <authorList>
            <person name="Gaulin E."/>
        </authorList>
    </citation>
    <scope>NUCLEOTIDE SEQUENCE</scope>
    <source>
        <strain evidence="9">ATCC 38472_TT</strain>
    </source>
</reference>
<dbReference type="PANTHER" id="PTHR31585">
    <property type="entry name" value="FOLATE-BIOPTERIN TRANSPORTER 1, CHLOROPLASTIC"/>
    <property type="match status" value="1"/>
</dbReference>